<evidence type="ECO:0000313" key="3">
    <source>
        <dbReference type="Proteomes" id="UP000075243"/>
    </source>
</evidence>
<dbReference type="SUPFAM" id="SSF53098">
    <property type="entry name" value="Ribonuclease H-like"/>
    <property type="match status" value="1"/>
</dbReference>
<dbReference type="Proteomes" id="UP000075243">
    <property type="component" value="Chromosome 2"/>
</dbReference>
<proteinExistence type="predicted"/>
<name>A0A151U7U9_CAJCA</name>
<feature type="domain" description="Integrase catalytic" evidence="1">
    <location>
        <begin position="1"/>
        <end position="72"/>
    </location>
</feature>
<accession>A0A151U7U9</accession>
<gene>
    <name evidence="2" type="ORF">KK1_008109</name>
</gene>
<protein>
    <submittedName>
        <fullName evidence="2">Retrovirus-related Pol polyprotein from transposon TNT 1-94</fullName>
    </submittedName>
</protein>
<reference evidence="2 3" key="1">
    <citation type="journal article" date="2012" name="Nat. Biotechnol.">
        <title>Draft genome sequence of pigeonpea (Cajanus cajan), an orphan legume crop of resource-poor farmers.</title>
        <authorList>
            <person name="Varshney R.K."/>
            <person name="Chen W."/>
            <person name="Li Y."/>
            <person name="Bharti A.K."/>
            <person name="Saxena R.K."/>
            <person name="Schlueter J.A."/>
            <person name="Donoghue M.T."/>
            <person name="Azam S."/>
            <person name="Fan G."/>
            <person name="Whaley A.M."/>
            <person name="Farmer A.D."/>
            <person name="Sheridan J."/>
            <person name="Iwata A."/>
            <person name="Tuteja R."/>
            <person name="Penmetsa R.V."/>
            <person name="Wu W."/>
            <person name="Upadhyaya H.D."/>
            <person name="Yang S.P."/>
            <person name="Shah T."/>
            <person name="Saxena K.B."/>
            <person name="Michael T."/>
            <person name="McCombie W.R."/>
            <person name="Yang B."/>
            <person name="Zhang G."/>
            <person name="Yang H."/>
            <person name="Wang J."/>
            <person name="Spillane C."/>
            <person name="Cook D.R."/>
            <person name="May G.D."/>
            <person name="Xu X."/>
            <person name="Jackson S.A."/>
        </authorList>
    </citation>
    <scope>NUCLEOTIDE SEQUENCE [LARGE SCALE GENOMIC DNA]</scope>
    <source>
        <strain evidence="3">cv. Asha</strain>
    </source>
</reference>
<dbReference type="EMBL" id="CM003604">
    <property type="protein sequence ID" value="KYP75382.1"/>
    <property type="molecule type" value="Genomic_DNA"/>
</dbReference>
<dbReference type="Gene3D" id="3.30.420.10">
    <property type="entry name" value="Ribonuclease H-like superfamily/Ribonuclease H"/>
    <property type="match status" value="1"/>
</dbReference>
<sequence>MTVKFEVPQLIKDFCRMVQTQFNKHVKILQSDNGKEFTCLHRFYANNGIIHQTSCVNTPQQNGRVEYKHRHILNMAWALLFQANLPLSFSKKMGATRWLCIMPFSMAILSRRSIFNSLLVLIYFFK</sequence>
<dbReference type="AlphaFoldDB" id="A0A151U7U9"/>
<keyword evidence="3" id="KW-1185">Reference proteome</keyword>
<organism evidence="2 3">
    <name type="scientific">Cajanus cajan</name>
    <name type="common">Pigeon pea</name>
    <name type="synonym">Cajanus indicus</name>
    <dbReference type="NCBI Taxonomy" id="3821"/>
    <lineage>
        <taxon>Eukaryota</taxon>
        <taxon>Viridiplantae</taxon>
        <taxon>Streptophyta</taxon>
        <taxon>Embryophyta</taxon>
        <taxon>Tracheophyta</taxon>
        <taxon>Spermatophyta</taxon>
        <taxon>Magnoliopsida</taxon>
        <taxon>eudicotyledons</taxon>
        <taxon>Gunneridae</taxon>
        <taxon>Pentapetalae</taxon>
        <taxon>rosids</taxon>
        <taxon>fabids</taxon>
        <taxon>Fabales</taxon>
        <taxon>Fabaceae</taxon>
        <taxon>Papilionoideae</taxon>
        <taxon>50 kb inversion clade</taxon>
        <taxon>NPAAA clade</taxon>
        <taxon>indigoferoid/millettioid clade</taxon>
        <taxon>Phaseoleae</taxon>
        <taxon>Cajanus</taxon>
    </lineage>
</organism>
<dbReference type="PROSITE" id="PS50994">
    <property type="entry name" value="INTEGRASE"/>
    <property type="match status" value="1"/>
</dbReference>
<evidence type="ECO:0000313" key="2">
    <source>
        <dbReference type="EMBL" id="KYP75382.1"/>
    </source>
</evidence>
<dbReference type="PANTHER" id="PTHR42648:SF31">
    <property type="entry name" value="RNA-DIRECTED DNA POLYMERASE"/>
    <property type="match status" value="1"/>
</dbReference>
<evidence type="ECO:0000259" key="1">
    <source>
        <dbReference type="PROSITE" id="PS50994"/>
    </source>
</evidence>
<dbReference type="PANTHER" id="PTHR42648">
    <property type="entry name" value="TRANSPOSASE, PUTATIVE-RELATED"/>
    <property type="match status" value="1"/>
</dbReference>
<dbReference type="Gramene" id="C.cajan_07878.t">
    <property type="protein sequence ID" value="C.cajan_07878.t"/>
    <property type="gene ID" value="C.cajan_07878"/>
</dbReference>
<dbReference type="GO" id="GO:0003676">
    <property type="term" value="F:nucleic acid binding"/>
    <property type="evidence" value="ECO:0007669"/>
    <property type="project" value="InterPro"/>
</dbReference>
<dbReference type="InterPro" id="IPR012337">
    <property type="entry name" value="RNaseH-like_sf"/>
</dbReference>
<dbReference type="InterPro" id="IPR001584">
    <property type="entry name" value="Integrase_cat-core"/>
</dbReference>
<dbReference type="InterPro" id="IPR039537">
    <property type="entry name" value="Retrotran_Ty1/copia-like"/>
</dbReference>
<dbReference type="InterPro" id="IPR036397">
    <property type="entry name" value="RNaseH_sf"/>
</dbReference>
<dbReference type="GO" id="GO:0015074">
    <property type="term" value="P:DNA integration"/>
    <property type="evidence" value="ECO:0007669"/>
    <property type="project" value="InterPro"/>
</dbReference>